<name>A0A0B7C6H9_9EUPU</name>
<organism evidence="1">
    <name type="scientific">Arion vulgaris</name>
    <dbReference type="NCBI Taxonomy" id="1028688"/>
    <lineage>
        <taxon>Eukaryota</taxon>
        <taxon>Metazoa</taxon>
        <taxon>Spiralia</taxon>
        <taxon>Lophotrochozoa</taxon>
        <taxon>Mollusca</taxon>
        <taxon>Gastropoda</taxon>
        <taxon>Heterobranchia</taxon>
        <taxon>Euthyneura</taxon>
        <taxon>Panpulmonata</taxon>
        <taxon>Eupulmonata</taxon>
        <taxon>Stylommatophora</taxon>
        <taxon>Helicina</taxon>
        <taxon>Arionoidea</taxon>
        <taxon>Arionidae</taxon>
        <taxon>Arion</taxon>
    </lineage>
</organism>
<reference evidence="1" key="1">
    <citation type="submission" date="2014-12" db="EMBL/GenBank/DDBJ databases">
        <title>Insight into the proteome of Arion vulgaris.</title>
        <authorList>
            <person name="Aradska J."/>
            <person name="Bulat T."/>
            <person name="Smidak R."/>
            <person name="Sarate P."/>
            <person name="Gangsoo J."/>
            <person name="Sialana F."/>
            <person name="Bilban M."/>
            <person name="Lubec G."/>
        </authorList>
    </citation>
    <scope>NUCLEOTIDE SEQUENCE</scope>
    <source>
        <tissue evidence="1">Skin</tissue>
    </source>
</reference>
<dbReference type="EMBL" id="HACG01053174">
    <property type="protein sequence ID" value="CEL00045.1"/>
    <property type="molecule type" value="Transcribed_RNA"/>
</dbReference>
<gene>
    <name evidence="1" type="primary">ORF222718</name>
</gene>
<evidence type="ECO:0000313" key="1">
    <source>
        <dbReference type="EMBL" id="CEL00045.1"/>
    </source>
</evidence>
<accession>A0A0B7C6H9</accession>
<dbReference type="AlphaFoldDB" id="A0A0B7C6H9"/>
<protein>
    <submittedName>
        <fullName evidence="1">Uncharacterized protein</fullName>
    </submittedName>
</protein>
<feature type="non-terminal residue" evidence="1">
    <location>
        <position position="1"/>
    </location>
</feature>
<feature type="non-terminal residue" evidence="1">
    <location>
        <position position="69"/>
    </location>
</feature>
<proteinExistence type="predicted"/>
<sequence length="69" mass="7661">VSVRGKLDLQCVDGGHEGGVKEDFQESALTNGQSWSMNRECDISAKHQQKFSANGDKNYVRHRNGVIVE</sequence>